<dbReference type="InterPro" id="IPR045389">
    <property type="entry name" value="DUF6522"/>
</dbReference>
<protein>
    <submittedName>
        <fullName evidence="1">Uncharacterized protein</fullName>
    </submittedName>
</protein>
<dbReference type="EMBL" id="QNRK01000040">
    <property type="protein sequence ID" value="RBP04135.1"/>
    <property type="molecule type" value="Genomic_DNA"/>
</dbReference>
<reference evidence="1 2" key="1">
    <citation type="submission" date="2018-06" db="EMBL/GenBank/DDBJ databases">
        <title>Genomic Encyclopedia of Type Strains, Phase IV (KMG-IV): sequencing the most valuable type-strain genomes for metagenomic binning, comparative biology and taxonomic classification.</title>
        <authorList>
            <person name="Goeker M."/>
        </authorList>
    </citation>
    <scope>NUCLEOTIDE SEQUENCE [LARGE SCALE GENOMIC DNA]</scope>
    <source>
        <strain evidence="1 2">DSM 24875</strain>
    </source>
</reference>
<dbReference type="AlphaFoldDB" id="A0A366ERN0"/>
<gene>
    <name evidence="1" type="ORF">DFR50_1407</name>
</gene>
<sequence>MASTPRAVRFGNGSATVDAATIAEGLGMSASDVQPLMRSGELTSRCEVGQDQDAGLTRLTFFLRSRRFRIVVDSSGRILRRSTIDFGERPLPPSLRA</sequence>
<evidence type="ECO:0000313" key="1">
    <source>
        <dbReference type="EMBL" id="RBP04135.1"/>
    </source>
</evidence>
<keyword evidence="2" id="KW-1185">Reference proteome</keyword>
<proteinExistence type="predicted"/>
<evidence type="ECO:0000313" key="2">
    <source>
        <dbReference type="Proteomes" id="UP000253529"/>
    </source>
</evidence>
<dbReference type="Proteomes" id="UP000253529">
    <property type="component" value="Unassembled WGS sequence"/>
</dbReference>
<organism evidence="1 2">
    <name type="scientific">Roseiarcus fermentans</name>
    <dbReference type="NCBI Taxonomy" id="1473586"/>
    <lineage>
        <taxon>Bacteria</taxon>
        <taxon>Pseudomonadati</taxon>
        <taxon>Pseudomonadota</taxon>
        <taxon>Alphaproteobacteria</taxon>
        <taxon>Hyphomicrobiales</taxon>
        <taxon>Roseiarcaceae</taxon>
        <taxon>Roseiarcus</taxon>
    </lineage>
</organism>
<dbReference type="OrthoDB" id="8238457at2"/>
<comment type="caution">
    <text evidence="1">The sequence shown here is derived from an EMBL/GenBank/DDBJ whole genome shotgun (WGS) entry which is preliminary data.</text>
</comment>
<accession>A0A366ERN0</accession>
<dbReference type="Pfam" id="PF20132">
    <property type="entry name" value="DUF6522"/>
    <property type="match status" value="1"/>
</dbReference>
<dbReference type="RefSeq" id="WP_113892180.1">
    <property type="nucleotide sequence ID" value="NZ_QNRK01000040.1"/>
</dbReference>
<name>A0A366ERN0_9HYPH</name>